<accession>A0A8T0F893</accession>
<evidence type="ECO:0008006" key="3">
    <source>
        <dbReference type="Google" id="ProtNLM"/>
    </source>
</evidence>
<dbReference type="Proteomes" id="UP000807504">
    <property type="component" value="Unassembled WGS sequence"/>
</dbReference>
<reference evidence="1" key="1">
    <citation type="journal article" date="2020" name="bioRxiv">
        <title>Chromosome-level reference genome of the European wasp spider Argiope bruennichi: a resource for studies on range expansion and evolutionary adaptation.</title>
        <authorList>
            <person name="Sheffer M.M."/>
            <person name="Hoppe A."/>
            <person name="Krehenwinkel H."/>
            <person name="Uhl G."/>
            <person name="Kuss A.W."/>
            <person name="Jensen L."/>
            <person name="Jensen C."/>
            <person name="Gillespie R.G."/>
            <person name="Hoff K.J."/>
            <person name="Prost S."/>
        </authorList>
    </citation>
    <scope>NUCLEOTIDE SEQUENCE</scope>
</reference>
<evidence type="ECO:0000313" key="2">
    <source>
        <dbReference type="Proteomes" id="UP000807504"/>
    </source>
</evidence>
<protein>
    <recommendedName>
        <fullName evidence="3">MULE transposase domain-containing protein</fullName>
    </recommendedName>
</protein>
<dbReference type="AlphaFoldDB" id="A0A8T0F893"/>
<reference evidence="1" key="2">
    <citation type="submission" date="2020-06" db="EMBL/GenBank/DDBJ databases">
        <authorList>
            <person name="Sheffer M."/>
        </authorList>
    </citation>
    <scope>NUCLEOTIDE SEQUENCE</scope>
</reference>
<proteinExistence type="predicted"/>
<sequence length="178" mass="20495">MKRLITRKDLQNIKRDFRIMLPSRESVIQDDGISACAWVHKMKIEKDNLVLFYKRLVDPHPAVQNKHFMLVFVTHFQKSIFYPIGADGICVDSTHSISNYNFELVTMLVIDEYEEGIPVAFCISSSVSTVIFTHFFKCIKTTMSSSIIPKFFMSDDAVMFKNAMCLIHVPIIYNVLGM</sequence>
<gene>
    <name evidence="1" type="ORF">HNY73_011145</name>
</gene>
<dbReference type="EMBL" id="JABXBU010000030">
    <property type="protein sequence ID" value="KAF8785630.1"/>
    <property type="molecule type" value="Genomic_DNA"/>
</dbReference>
<evidence type="ECO:0000313" key="1">
    <source>
        <dbReference type="EMBL" id="KAF8785630.1"/>
    </source>
</evidence>
<keyword evidence="2" id="KW-1185">Reference proteome</keyword>
<name>A0A8T0F893_ARGBR</name>
<comment type="caution">
    <text evidence="1">The sequence shown here is derived from an EMBL/GenBank/DDBJ whole genome shotgun (WGS) entry which is preliminary data.</text>
</comment>
<organism evidence="1 2">
    <name type="scientific">Argiope bruennichi</name>
    <name type="common">Wasp spider</name>
    <name type="synonym">Aranea bruennichi</name>
    <dbReference type="NCBI Taxonomy" id="94029"/>
    <lineage>
        <taxon>Eukaryota</taxon>
        <taxon>Metazoa</taxon>
        <taxon>Ecdysozoa</taxon>
        <taxon>Arthropoda</taxon>
        <taxon>Chelicerata</taxon>
        <taxon>Arachnida</taxon>
        <taxon>Araneae</taxon>
        <taxon>Araneomorphae</taxon>
        <taxon>Entelegynae</taxon>
        <taxon>Araneoidea</taxon>
        <taxon>Araneidae</taxon>
        <taxon>Argiope</taxon>
    </lineage>
</organism>